<comment type="caution">
    <text evidence="1">The sequence shown here is derived from an EMBL/GenBank/DDBJ whole genome shotgun (WGS) entry which is preliminary data.</text>
</comment>
<name>A0A846ZNQ4_9GAMM</name>
<protein>
    <submittedName>
        <fullName evidence="1">DUF721 domain-containing protein</fullName>
    </submittedName>
</protein>
<evidence type="ECO:0000313" key="1">
    <source>
        <dbReference type="EMBL" id="NKZ39522.1"/>
    </source>
</evidence>
<dbReference type="Proteomes" id="UP000541636">
    <property type="component" value="Unassembled WGS sequence"/>
</dbReference>
<dbReference type="EMBL" id="JAAZQD010000004">
    <property type="protein sequence ID" value="NKZ39522.1"/>
    <property type="molecule type" value="Genomic_DNA"/>
</dbReference>
<gene>
    <name evidence="1" type="ORF">HF690_11240</name>
</gene>
<sequence>MHTKTAKVVGDCKPVAALRERARALTALDERLRQTLPSPLREQVRLADLRDDRIVFLAPTPAWASRLRMCQGDLLAAAHNLGAKASSVVVKVAPLLPEPEEPVAAKPLPRAAADHLRKAAQSLSDHELKALFLSLASVAEDSSSPPES</sequence>
<dbReference type="InterPro" id="IPR007922">
    <property type="entry name" value="DciA-like"/>
</dbReference>
<proteinExistence type="predicted"/>
<keyword evidence="2" id="KW-1185">Reference proteome</keyword>
<dbReference type="AlphaFoldDB" id="A0A846ZNQ4"/>
<organism evidence="1 2">
    <name type="scientific">Oleiagrimonas citrea</name>
    <dbReference type="NCBI Taxonomy" id="1665687"/>
    <lineage>
        <taxon>Bacteria</taxon>
        <taxon>Pseudomonadati</taxon>
        <taxon>Pseudomonadota</taxon>
        <taxon>Gammaproteobacteria</taxon>
        <taxon>Lysobacterales</taxon>
        <taxon>Rhodanobacteraceae</taxon>
        <taxon>Oleiagrimonas</taxon>
    </lineage>
</organism>
<evidence type="ECO:0000313" key="2">
    <source>
        <dbReference type="Proteomes" id="UP000541636"/>
    </source>
</evidence>
<reference evidence="1 2" key="1">
    <citation type="journal article" date="2017" name="Int. J. Syst. Evol. Microbiol.">
        <title>Oleiagrimonas citrea sp. nov., a marine bacterium isolated from tidal flat sediment and emended description of the genus Oleiagrimonas Fang et al. 2015 and Oleiagrimonas soli.</title>
        <authorList>
            <person name="Yang S.H."/>
            <person name="Seo H.S."/>
            <person name="Seong C.N."/>
            <person name="Kwon K.K."/>
        </authorList>
    </citation>
    <scope>NUCLEOTIDE SEQUENCE [LARGE SCALE GENOMIC DNA]</scope>
    <source>
        <strain evidence="1 2">MEBiC09124</strain>
    </source>
</reference>
<dbReference type="Pfam" id="PF05258">
    <property type="entry name" value="DciA"/>
    <property type="match status" value="1"/>
</dbReference>
<accession>A0A846ZNQ4</accession>